<evidence type="ECO:0000313" key="3">
    <source>
        <dbReference type="Proteomes" id="UP000053676"/>
    </source>
</evidence>
<evidence type="ECO:0000313" key="2">
    <source>
        <dbReference type="EMBL" id="ETN69870.1"/>
    </source>
</evidence>
<keyword evidence="3" id="KW-1185">Reference proteome</keyword>
<dbReference type="OrthoDB" id="5865254at2759"/>
<keyword evidence="1" id="KW-0812">Transmembrane</keyword>
<keyword evidence="1" id="KW-1133">Transmembrane helix</keyword>
<proteinExistence type="predicted"/>
<dbReference type="KEGG" id="nai:NECAME_15026"/>
<name>W2SJU5_NECAM</name>
<evidence type="ECO:0000256" key="1">
    <source>
        <dbReference type="SAM" id="Phobius"/>
    </source>
</evidence>
<dbReference type="Gene3D" id="1.25.50.20">
    <property type="match status" value="1"/>
</dbReference>
<keyword evidence="1" id="KW-0472">Membrane</keyword>
<dbReference type="AlphaFoldDB" id="W2SJU5"/>
<dbReference type="Proteomes" id="UP000053676">
    <property type="component" value="Unassembled WGS sequence"/>
</dbReference>
<organism evidence="2 3">
    <name type="scientific">Necator americanus</name>
    <name type="common">Human hookworm</name>
    <dbReference type="NCBI Taxonomy" id="51031"/>
    <lineage>
        <taxon>Eukaryota</taxon>
        <taxon>Metazoa</taxon>
        <taxon>Ecdysozoa</taxon>
        <taxon>Nematoda</taxon>
        <taxon>Chromadorea</taxon>
        <taxon>Rhabditida</taxon>
        <taxon>Rhabditina</taxon>
        <taxon>Rhabditomorpha</taxon>
        <taxon>Strongyloidea</taxon>
        <taxon>Ancylostomatidae</taxon>
        <taxon>Bunostominae</taxon>
        <taxon>Necator</taxon>
    </lineage>
</organism>
<feature type="transmembrane region" description="Helical" evidence="1">
    <location>
        <begin position="143"/>
        <end position="166"/>
    </location>
</feature>
<reference evidence="3" key="1">
    <citation type="journal article" date="2014" name="Nat. Genet.">
        <title>Genome of the human hookworm Necator americanus.</title>
        <authorList>
            <person name="Tang Y.T."/>
            <person name="Gao X."/>
            <person name="Rosa B.A."/>
            <person name="Abubucker S."/>
            <person name="Hallsworth-Pepin K."/>
            <person name="Martin J."/>
            <person name="Tyagi R."/>
            <person name="Heizer E."/>
            <person name="Zhang X."/>
            <person name="Bhonagiri-Palsikar V."/>
            <person name="Minx P."/>
            <person name="Warren W.C."/>
            <person name="Wang Q."/>
            <person name="Zhan B."/>
            <person name="Hotez P.J."/>
            <person name="Sternberg P.W."/>
            <person name="Dougall A."/>
            <person name="Gaze S.T."/>
            <person name="Mulvenna J."/>
            <person name="Sotillo J."/>
            <person name="Ranganathan S."/>
            <person name="Rabelo E.M."/>
            <person name="Wilson R.K."/>
            <person name="Felgner P.L."/>
            <person name="Bethony J."/>
            <person name="Hawdon J.M."/>
            <person name="Gasser R.B."/>
            <person name="Loukas A."/>
            <person name="Mitreva M."/>
        </authorList>
    </citation>
    <scope>NUCLEOTIDE SEQUENCE [LARGE SCALE GENOMIC DNA]</scope>
</reference>
<dbReference type="EMBL" id="KI669036">
    <property type="protein sequence ID" value="ETN69870.1"/>
    <property type="molecule type" value="Genomic_DNA"/>
</dbReference>
<gene>
    <name evidence="2" type="ORF">NECAME_15026</name>
</gene>
<accession>W2SJU5</accession>
<protein>
    <submittedName>
        <fullName evidence="2">Uncharacterized protein</fullName>
    </submittedName>
</protein>
<sequence length="191" mass="21318">MCISREEEGIGEFSLLRRTINETAIEQIGFVFAGVAYNPISQEFLTNFLIENWEAIYERLGHHDYHMQLSTVIGACLSVMHSNAEIMLEFSCTLLAFLQLLLVPVSQLGSLAQAGHHVVLAVVNESGRDEERQKKSGLICTPALMLITAIAIIAILVLSCVSTYLITRAQFKHLSEVKNHTQSRLFMLQVV</sequence>